<dbReference type="GO" id="GO:0004386">
    <property type="term" value="F:helicase activity"/>
    <property type="evidence" value="ECO:0007669"/>
    <property type="project" value="UniProtKB-KW"/>
</dbReference>
<dbReference type="Pfam" id="PF04851">
    <property type="entry name" value="ResIII"/>
    <property type="match status" value="1"/>
</dbReference>
<dbReference type="PANTHER" id="PTHR47396:SF1">
    <property type="entry name" value="ATP-DEPENDENT HELICASE IRC3-RELATED"/>
    <property type="match status" value="1"/>
</dbReference>
<feature type="domain" description="Helicase ATP-binding" evidence="1">
    <location>
        <begin position="101"/>
        <end position="260"/>
    </location>
</feature>
<keyword evidence="2" id="KW-0378">Hydrolase</keyword>
<protein>
    <submittedName>
        <fullName evidence="2">A18-like helicase</fullName>
    </submittedName>
</protein>
<keyword evidence="2" id="KW-0547">Nucleotide-binding</keyword>
<dbReference type="PANTHER" id="PTHR47396">
    <property type="entry name" value="TYPE I RESTRICTION ENZYME ECOKI R PROTEIN"/>
    <property type="match status" value="1"/>
</dbReference>
<keyword evidence="2" id="KW-0067">ATP-binding</keyword>
<keyword evidence="2" id="KW-0347">Helicase</keyword>
<dbReference type="GO" id="GO:0003677">
    <property type="term" value="F:DNA binding"/>
    <property type="evidence" value="ECO:0007669"/>
    <property type="project" value="InterPro"/>
</dbReference>
<name>A0A481ZBU6_9VIRU</name>
<reference evidence="2" key="1">
    <citation type="journal article" date="2019" name="MBio">
        <title>Virus Genomes from Deep Sea Sediments Expand the Ocean Megavirome and Support Independent Origins of Viral Gigantism.</title>
        <authorList>
            <person name="Backstrom D."/>
            <person name="Yutin N."/>
            <person name="Jorgensen S.L."/>
            <person name="Dharamshi J."/>
            <person name="Homa F."/>
            <person name="Zaremba-Niedwiedzka K."/>
            <person name="Spang A."/>
            <person name="Wolf Y.I."/>
            <person name="Koonin E.V."/>
            <person name="Ettema T.J."/>
        </authorList>
    </citation>
    <scope>NUCLEOTIDE SEQUENCE</scope>
</reference>
<dbReference type="InterPro" id="IPR014001">
    <property type="entry name" value="Helicase_ATP-bd"/>
</dbReference>
<gene>
    <name evidence="2" type="ORF">LCPAC404_00520</name>
</gene>
<sequence length="464" mass="53367">MSFHIDRSFLDVELKEFITRILTITPIVSIDAESSIPKAVKFYRTTEENTYVVPFAFGRLFWVKNLGCQSISSCYLRHREKSLTFKGKLRIHQISIVQEAVSNLDRYGSTVLAVDPGVGKTVMSICLSTKYLNINKKTLVLFKEKSLQLQWKNTYEKLTNAVVVCVPSSADKKKDRDNFNERSSKADIIICMYQRIDRISKDVIESIEILIVDEADEFCTRDKVNSLLKTKPLIVIACSATPERSDGMDKMLLLMCGDHRVERAVDNSDMRITRIITPFVPTIVKNPKTDKLEWHVVVKSLLENEDRNNMIAKLALNCVVSYGDKVLILTDRTFHVTLLQELIPSINDSEKEVTIDTMFGSQDEYKDSDILIGTKSKIGRGFDELSFCSDFNNIRIDVLILAISIKNTPTLRQCIGRIQRSENPKVFFLTDNHGVFDNHWYLCRRYYETRNVVFDFIEWDPSDF</sequence>
<dbReference type="SMART" id="SM00487">
    <property type="entry name" value="DEXDc"/>
    <property type="match status" value="1"/>
</dbReference>
<dbReference type="EMBL" id="MK500594">
    <property type="protein sequence ID" value="QBK93348.1"/>
    <property type="molecule type" value="Genomic_DNA"/>
</dbReference>
<dbReference type="InterPro" id="IPR050742">
    <property type="entry name" value="Helicase_Restrict-Modif_Enz"/>
</dbReference>
<evidence type="ECO:0000259" key="1">
    <source>
        <dbReference type="PROSITE" id="PS51192"/>
    </source>
</evidence>
<dbReference type="PROSITE" id="PS51192">
    <property type="entry name" value="HELICASE_ATP_BIND_1"/>
    <property type="match status" value="1"/>
</dbReference>
<dbReference type="InterPro" id="IPR006935">
    <property type="entry name" value="Helicase/UvrB_N"/>
</dbReference>
<dbReference type="Gene3D" id="3.40.50.300">
    <property type="entry name" value="P-loop containing nucleotide triphosphate hydrolases"/>
    <property type="match status" value="2"/>
</dbReference>
<dbReference type="InterPro" id="IPR027417">
    <property type="entry name" value="P-loop_NTPase"/>
</dbReference>
<dbReference type="SUPFAM" id="SSF52540">
    <property type="entry name" value="P-loop containing nucleoside triphosphate hydrolases"/>
    <property type="match status" value="2"/>
</dbReference>
<dbReference type="GO" id="GO:0005524">
    <property type="term" value="F:ATP binding"/>
    <property type="evidence" value="ECO:0007669"/>
    <property type="project" value="InterPro"/>
</dbReference>
<dbReference type="GO" id="GO:0016787">
    <property type="term" value="F:hydrolase activity"/>
    <property type="evidence" value="ECO:0007669"/>
    <property type="project" value="InterPro"/>
</dbReference>
<evidence type="ECO:0000313" key="2">
    <source>
        <dbReference type="EMBL" id="QBK93348.1"/>
    </source>
</evidence>
<accession>A0A481ZBU6</accession>
<organism evidence="2">
    <name type="scientific">Pithovirus LCPAC404</name>
    <dbReference type="NCBI Taxonomy" id="2506597"/>
    <lineage>
        <taxon>Viruses</taxon>
        <taxon>Pithoviruses</taxon>
    </lineage>
</organism>
<proteinExistence type="predicted"/>